<organism evidence="2">
    <name type="scientific">gut metagenome</name>
    <dbReference type="NCBI Taxonomy" id="749906"/>
    <lineage>
        <taxon>unclassified sequences</taxon>
        <taxon>metagenomes</taxon>
        <taxon>organismal metagenomes</taxon>
    </lineage>
</organism>
<evidence type="ECO:0000313" key="2">
    <source>
        <dbReference type="EMBL" id="EJW95719.1"/>
    </source>
</evidence>
<dbReference type="AlphaFoldDB" id="J9G8B4"/>
<protein>
    <submittedName>
        <fullName evidence="2">Glycosyltransferase</fullName>
    </submittedName>
</protein>
<dbReference type="InterPro" id="IPR001296">
    <property type="entry name" value="Glyco_trans_1"/>
</dbReference>
<dbReference type="InterPro" id="IPR050194">
    <property type="entry name" value="Glycosyltransferase_grp1"/>
</dbReference>
<sequence>VVSYYQVADIFLNASTTETQGLTYLESLAIGTPILVKRDDCLIDILKDGVNGFYFDTLDELSLYMKKLVNKEIDISTLKNKTYDTIKHYSKEKFAENILKVYEDAIKKQNDVKPKFFTKSY</sequence>
<gene>
    <name evidence="2" type="ORF">EVA_16174</name>
</gene>
<name>J9G8B4_9ZZZZ</name>
<dbReference type="EMBL" id="AMCI01005655">
    <property type="protein sequence ID" value="EJW95719.1"/>
    <property type="molecule type" value="Genomic_DNA"/>
</dbReference>
<evidence type="ECO:0000259" key="1">
    <source>
        <dbReference type="Pfam" id="PF00534"/>
    </source>
</evidence>
<reference evidence="2" key="1">
    <citation type="journal article" date="2012" name="PLoS ONE">
        <title>Gene sets for utilization of primary and secondary nutrition supplies in the distal gut of endangered iberian lynx.</title>
        <authorList>
            <person name="Alcaide M."/>
            <person name="Messina E."/>
            <person name="Richter M."/>
            <person name="Bargiela R."/>
            <person name="Peplies J."/>
            <person name="Huws S.A."/>
            <person name="Newbold C.J."/>
            <person name="Golyshin P.N."/>
            <person name="Simon M.A."/>
            <person name="Lopez G."/>
            <person name="Yakimov M.M."/>
            <person name="Ferrer M."/>
        </authorList>
    </citation>
    <scope>NUCLEOTIDE SEQUENCE</scope>
</reference>
<comment type="caution">
    <text evidence="2">The sequence shown here is derived from an EMBL/GenBank/DDBJ whole genome shotgun (WGS) entry which is preliminary data.</text>
</comment>
<dbReference type="SUPFAM" id="SSF53756">
    <property type="entry name" value="UDP-Glycosyltransferase/glycogen phosphorylase"/>
    <property type="match status" value="1"/>
</dbReference>
<feature type="non-terminal residue" evidence="2">
    <location>
        <position position="1"/>
    </location>
</feature>
<accession>J9G8B4</accession>
<proteinExistence type="predicted"/>
<keyword evidence="2" id="KW-0808">Transferase</keyword>
<dbReference type="Gene3D" id="3.40.50.2000">
    <property type="entry name" value="Glycogen Phosphorylase B"/>
    <property type="match status" value="1"/>
</dbReference>
<dbReference type="Pfam" id="PF00534">
    <property type="entry name" value="Glycos_transf_1"/>
    <property type="match status" value="1"/>
</dbReference>
<dbReference type="PANTHER" id="PTHR45947:SF3">
    <property type="entry name" value="SULFOQUINOVOSYL TRANSFERASE SQD2"/>
    <property type="match status" value="1"/>
</dbReference>
<feature type="domain" description="Glycosyl transferase family 1" evidence="1">
    <location>
        <begin position="2"/>
        <end position="76"/>
    </location>
</feature>
<dbReference type="GO" id="GO:0016758">
    <property type="term" value="F:hexosyltransferase activity"/>
    <property type="evidence" value="ECO:0007669"/>
    <property type="project" value="TreeGrafter"/>
</dbReference>
<dbReference type="PANTHER" id="PTHR45947">
    <property type="entry name" value="SULFOQUINOVOSYL TRANSFERASE SQD2"/>
    <property type="match status" value="1"/>
</dbReference>